<comment type="caution">
    <text evidence="1">The sequence shown here is derived from an EMBL/GenBank/DDBJ whole genome shotgun (WGS) entry which is preliminary data.</text>
</comment>
<organism evidence="1 2">
    <name type="scientific">Acropora cervicornis</name>
    <name type="common">Staghorn coral</name>
    <dbReference type="NCBI Taxonomy" id="6130"/>
    <lineage>
        <taxon>Eukaryota</taxon>
        <taxon>Metazoa</taxon>
        <taxon>Cnidaria</taxon>
        <taxon>Anthozoa</taxon>
        <taxon>Hexacorallia</taxon>
        <taxon>Scleractinia</taxon>
        <taxon>Astrocoeniina</taxon>
        <taxon>Acroporidae</taxon>
        <taxon>Acropora</taxon>
    </lineage>
</organism>
<dbReference type="AlphaFoldDB" id="A0AAD9QJH3"/>
<evidence type="ECO:0000313" key="1">
    <source>
        <dbReference type="EMBL" id="KAK2562468.1"/>
    </source>
</evidence>
<dbReference type="Proteomes" id="UP001249851">
    <property type="component" value="Unassembled WGS sequence"/>
</dbReference>
<dbReference type="EMBL" id="JARQWQ010000028">
    <property type="protein sequence ID" value="KAK2562468.1"/>
    <property type="molecule type" value="Genomic_DNA"/>
</dbReference>
<sequence length="83" mass="9441">MQAEMKSEKNQQRDSVKEQEYRLGKCLVEAHSHAQVLNFLMLPMKGKGMLDVLLCITSTLTLQSKAIAGMNVWQSRLPSLIMY</sequence>
<gene>
    <name evidence="1" type="ORF">P5673_014129</name>
</gene>
<reference evidence="1" key="1">
    <citation type="journal article" date="2023" name="G3 (Bethesda)">
        <title>Whole genome assembly and annotation of the endangered Caribbean coral Acropora cervicornis.</title>
        <authorList>
            <person name="Selwyn J.D."/>
            <person name="Vollmer S.V."/>
        </authorList>
    </citation>
    <scope>NUCLEOTIDE SEQUENCE</scope>
    <source>
        <strain evidence="1">K2</strain>
    </source>
</reference>
<accession>A0AAD9QJH3</accession>
<reference evidence="1" key="2">
    <citation type="journal article" date="2023" name="Science">
        <title>Genomic signatures of disease resistance in endangered staghorn corals.</title>
        <authorList>
            <person name="Vollmer S.V."/>
            <person name="Selwyn J.D."/>
            <person name="Despard B.A."/>
            <person name="Roesel C.L."/>
        </authorList>
    </citation>
    <scope>NUCLEOTIDE SEQUENCE</scope>
    <source>
        <strain evidence="1">K2</strain>
    </source>
</reference>
<proteinExistence type="predicted"/>
<protein>
    <submittedName>
        <fullName evidence="1">Uncharacterized protein</fullName>
    </submittedName>
</protein>
<keyword evidence="2" id="KW-1185">Reference proteome</keyword>
<evidence type="ECO:0000313" key="2">
    <source>
        <dbReference type="Proteomes" id="UP001249851"/>
    </source>
</evidence>
<name>A0AAD9QJH3_ACRCE</name>